<protein>
    <submittedName>
        <fullName evidence="2">Uncharacterized protein</fullName>
    </submittedName>
</protein>
<dbReference type="HOGENOM" id="CLU_2924007_0_0_1"/>
<accession>A0A0C3DB35</accession>
<evidence type="ECO:0000256" key="1">
    <source>
        <dbReference type="SAM" id="MobiDB-lite"/>
    </source>
</evidence>
<gene>
    <name evidence="2" type="ORF">SCLCIDRAFT_1222855</name>
</gene>
<evidence type="ECO:0000313" key="3">
    <source>
        <dbReference type="Proteomes" id="UP000053989"/>
    </source>
</evidence>
<evidence type="ECO:0000313" key="2">
    <source>
        <dbReference type="EMBL" id="KIM53326.1"/>
    </source>
</evidence>
<reference evidence="2 3" key="1">
    <citation type="submission" date="2014-04" db="EMBL/GenBank/DDBJ databases">
        <authorList>
            <consortium name="DOE Joint Genome Institute"/>
            <person name="Kuo A."/>
            <person name="Kohler A."/>
            <person name="Nagy L.G."/>
            <person name="Floudas D."/>
            <person name="Copeland A."/>
            <person name="Barry K.W."/>
            <person name="Cichocki N."/>
            <person name="Veneault-Fourrey C."/>
            <person name="LaButti K."/>
            <person name="Lindquist E.A."/>
            <person name="Lipzen A."/>
            <person name="Lundell T."/>
            <person name="Morin E."/>
            <person name="Murat C."/>
            <person name="Sun H."/>
            <person name="Tunlid A."/>
            <person name="Henrissat B."/>
            <person name="Grigoriev I.V."/>
            <person name="Hibbett D.S."/>
            <person name="Martin F."/>
            <person name="Nordberg H.P."/>
            <person name="Cantor M.N."/>
            <person name="Hua S.X."/>
        </authorList>
    </citation>
    <scope>NUCLEOTIDE SEQUENCE [LARGE SCALE GENOMIC DNA]</scope>
    <source>
        <strain evidence="2 3">Foug A</strain>
    </source>
</reference>
<dbReference type="EMBL" id="KN822183">
    <property type="protein sequence ID" value="KIM53326.1"/>
    <property type="molecule type" value="Genomic_DNA"/>
</dbReference>
<feature type="region of interest" description="Disordered" evidence="1">
    <location>
        <begin position="1"/>
        <end position="25"/>
    </location>
</feature>
<dbReference type="InParanoid" id="A0A0C3DB35"/>
<feature type="compositionally biased region" description="Low complexity" evidence="1">
    <location>
        <begin position="12"/>
        <end position="22"/>
    </location>
</feature>
<name>A0A0C3DB35_9AGAM</name>
<dbReference type="AlphaFoldDB" id="A0A0C3DB35"/>
<sequence length="61" mass="6639">MSLDMAVVDGETSNTANAAAASKQDPPVIVKPRRIYVPIKENRRCERDDQPTGILSQVQSA</sequence>
<dbReference type="Proteomes" id="UP000053989">
    <property type="component" value="Unassembled WGS sequence"/>
</dbReference>
<keyword evidence="3" id="KW-1185">Reference proteome</keyword>
<reference evidence="3" key="2">
    <citation type="submission" date="2015-01" db="EMBL/GenBank/DDBJ databases">
        <title>Evolutionary Origins and Diversification of the Mycorrhizal Mutualists.</title>
        <authorList>
            <consortium name="DOE Joint Genome Institute"/>
            <consortium name="Mycorrhizal Genomics Consortium"/>
            <person name="Kohler A."/>
            <person name="Kuo A."/>
            <person name="Nagy L.G."/>
            <person name="Floudas D."/>
            <person name="Copeland A."/>
            <person name="Barry K.W."/>
            <person name="Cichocki N."/>
            <person name="Veneault-Fourrey C."/>
            <person name="LaButti K."/>
            <person name="Lindquist E.A."/>
            <person name="Lipzen A."/>
            <person name="Lundell T."/>
            <person name="Morin E."/>
            <person name="Murat C."/>
            <person name="Riley R."/>
            <person name="Ohm R."/>
            <person name="Sun H."/>
            <person name="Tunlid A."/>
            <person name="Henrissat B."/>
            <person name="Grigoriev I.V."/>
            <person name="Hibbett D.S."/>
            <person name="Martin F."/>
        </authorList>
    </citation>
    <scope>NUCLEOTIDE SEQUENCE [LARGE SCALE GENOMIC DNA]</scope>
    <source>
        <strain evidence="3">Foug A</strain>
    </source>
</reference>
<organism evidence="2 3">
    <name type="scientific">Scleroderma citrinum Foug A</name>
    <dbReference type="NCBI Taxonomy" id="1036808"/>
    <lineage>
        <taxon>Eukaryota</taxon>
        <taxon>Fungi</taxon>
        <taxon>Dikarya</taxon>
        <taxon>Basidiomycota</taxon>
        <taxon>Agaricomycotina</taxon>
        <taxon>Agaricomycetes</taxon>
        <taxon>Agaricomycetidae</taxon>
        <taxon>Boletales</taxon>
        <taxon>Sclerodermatineae</taxon>
        <taxon>Sclerodermataceae</taxon>
        <taxon>Scleroderma</taxon>
    </lineage>
</organism>
<proteinExistence type="predicted"/>